<keyword evidence="6 8" id="KW-0472">Membrane</keyword>
<dbReference type="Pfam" id="PF04547">
    <property type="entry name" value="Anoctamin"/>
    <property type="match status" value="2"/>
</dbReference>
<evidence type="ECO:0000256" key="6">
    <source>
        <dbReference type="ARBA" id="ARBA00023136"/>
    </source>
</evidence>
<comment type="caution">
    <text evidence="11">The sequence shown here is derived from an EMBL/GenBank/DDBJ whole genome shotgun (WGS) entry which is preliminary data.</text>
</comment>
<organism evidence="11 12">
    <name type="scientific">Euphydryas editha</name>
    <name type="common">Edith's checkerspot</name>
    <dbReference type="NCBI Taxonomy" id="104508"/>
    <lineage>
        <taxon>Eukaryota</taxon>
        <taxon>Metazoa</taxon>
        <taxon>Ecdysozoa</taxon>
        <taxon>Arthropoda</taxon>
        <taxon>Hexapoda</taxon>
        <taxon>Insecta</taxon>
        <taxon>Pterygota</taxon>
        <taxon>Neoptera</taxon>
        <taxon>Endopterygota</taxon>
        <taxon>Lepidoptera</taxon>
        <taxon>Glossata</taxon>
        <taxon>Ditrysia</taxon>
        <taxon>Papilionoidea</taxon>
        <taxon>Nymphalidae</taxon>
        <taxon>Nymphalinae</taxon>
        <taxon>Euphydryas</taxon>
    </lineage>
</organism>
<dbReference type="EMBL" id="CAKOGL010000022">
    <property type="protein sequence ID" value="CAH2099933.1"/>
    <property type="molecule type" value="Genomic_DNA"/>
</dbReference>
<feature type="transmembrane region" description="Helical" evidence="8">
    <location>
        <begin position="302"/>
        <end position="319"/>
    </location>
</feature>
<gene>
    <name evidence="11" type="ORF">EEDITHA_LOCUS14852</name>
</gene>
<evidence type="ECO:0000256" key="8">
    <source>
        <dbReference type="RuleBase" id="RU280814"/>
    </source>
</evidence>
<evidence type="ECO:0000259" key="10">
    <source>
        <dbReference type="Pfam" id="PF16178"/>
    </source>
</evidence>
<dbReference type="GO" id="GO:0005886">
    <property type="term" value="C:plasma membrane"/>
    <property type="evidence" value="ECO:0007669"/>
    <property type="project" value="UniProtKB-SubCell"/>
</dbReference>
<evidence type="ECO:0000313" key="12">
    <source>
        <dbReference type="Proteomes" id="UP001153954"/>
    </source>
</evidence>
<accession>A0AAU9UPM7</accession>
<reference evidence="11" key="1">
    <citation type="submission" date="2022-03" db="EMBL/GenBank/DDBJ databases">
        <authorList>
            <person name="Tunstrom K."/>
        </authorList>
    </citation>
    <scope>NUCLEOTIDE SEQUENCE</scope>
</reference>
<evidence type="ECO:0000256" key="1">
    <source>
        <dbReference type="ARBA" id="ARBA00004651"/>
    </source>
</evidence>
<dbReference type="GO" id="GO:0005254">
    <property type="term" value="F:chloride channel activity"/>
    <property type="evidence" value="ECO:0007669"/>
    <property type="project" value="TreeGrafter"/>
</dbReference>
<keyword evidence="3" id="KW-1003">Cell membrane</keyword>
<feature type="domain" description="Anoctamin transmembrane" evidence="9">
    <location>
        <begin position="559"/>
        <end position="731"/>
    </location>
</feature>
<evidence type="ECO:0000256" key="5">
    <source>
        <dbReference type="ARBA" id="ARBA00022989"/>
    </source>
</evidence>
<dbReference type="Proteomes" id="UP001153954">
    <property type="component" value="Unassembled WGS sequence"/>
</dbReference>
<keyword evidence="4 8" id="KW-0812">Transmembrane</keyword>
<feature type="transmembrane region" description="Helical" evidence="8">
    <location>
        <begin position="648"/>
        <end position="669"/>
    </location>
</feature>
<protein>
    <recommendedName>
        <fullName evidence="8">Anoctamin</fullName>
    </recommendedName>
</protein>
<evidence type="ECO:0000256" key="3">
    <source>
        <dbReference type="ARBA" id="ARBA00022475"/>
    </source>
</evidence>
<feature type="transmembrane region" description="Helical" evidence="8">
    <location>
        <begin position="488"/>
        <end position="505"/>
    </location>
</feature>
<name>A0AAU9UPM7_EUPED</name>
<dbReference type="InterPro" id="IPR032394">
    <property type="entry name" value="Anoct_dimer"/>
</dbReference>
<feature type="transmembrane region" description="Helical" evidence="8">
    <location>
        <begin position="369"/>
        <end position="388"/>
    </location>
</feature>
<feature type="domain" description="Anoctamin transmembrane" evidence="9">
    <location>
        <begin position="281"/>
        <end position="543"/>
    </location>
</feature>
<evidence type="ECO:0000256" key="4">
    <source>
        <dbReference type="ARBA" id="ARBA00022692"/>
    </source>
</evidence>
<dbReference type="PANTHER" id="PTHR12308:SF84">
    <property type="entry name" value="ANOCTAMIN"/>
    <property type="match status" value="1"/>
</dbReference>
<comment type="similarity">
    <text evidence="2 8">Belongs to the anoctamin family.</text>
</comment>
<feature type="transmembrane region" description="Helical" evidence="8">
    <location>
        <begin position="585"/>
        <end position="615"/>
    </location>
</feature>
<sequence length="761" mass="89941">MDFIKCDRFKTFREELPSKKFQFLNENDSIHKMKVVDEDSSSQNKANDAGCKILKEEFEKQEDELTTVRQLVASTGMFRDNLRRIDMVLVVEDNPSSNMDNLKITFFTNILKTGLEIELESGLMPAHKELSFIKIHAPKKVLTEYGEIFGVKRYFIDNRLDTISPKLRKFAKFNFFNNENEREWIKIVRKNYTTPNGYSHFERSLIVYKILLHLPFGDHANHYGINRLLKRNIILDAYALHDGPYFLIPKQKARELNARQILYYTWTGVQNIFKSQPLHLIHEYFGPTVTFYFAFYGYLNKALAVASIGGIITFVLPFIDKSEDILRNLICNANYKMCPYCATWKRCPFRNSSEYCDPMAVNLMLDHQYSVYFSVFMVLWALSFITFWKRKEYFLKWMWEVNGKNLYYKTAYRPEFKIKYTSSRRSYKTGLKYNESEYYTFLRYLISKGIIVMYILAIFPIMSITIQIHNKFFDSFIMGQKKEKWWDYILLAMFQTVYTLLVSLLEKIYCYITHYAVNFENHRTHKTYEKSLIEKQFGFSMTLMYPFMGLRTDYSRGSKSNSAIPCWEREYALKNVDENFFTKNYLILAIQFSLITLFVVSFPLAPSVVLLINLWDLRHTASKLLLASKRPLHIRSPGIGAWNNMFSFTAYAAIITNAITLVFSTRLILRYYFASRNKPLNTTLDFVLVHLRTKIIIEKKSATHLHIMAFVGFLLKYFFPPIIREIKETKATERRIKTLYHHYKDAEESKEEIGSSIHKKV</sequence>
<keyword evidence="5 8" id="KW-1133">Transmembrane helix</keyword>
<evidence type="ECO:0000259" key="9">
    <source>
        <dbReference type="Pfam" id="PF04547"/>
    </source>
</evidence>
<comment type="subcellular location">
    <subcellularLocation>
        <location evidence="1">Cell membrane</location>
        <topology evidence="1">Multi-pass membrane protein</topology>
    </subcellularLocation>
    <subcellularLocation>
        <location evidence="8">Membrane</location>
        <topology evidence="8">Multi-pass membrane protein</topology>
    </subcellularLocation>
</comment>
<dbReference type="AlphaFoldDB" id="A0AAU9UPM7"/>
<dbReference type="Pfam" id="PF16178">
    <property type="entry name" value="Anoct_dimer"/>
    <property type="match status" value="1"/>
</dbReference>
<dbReference type="PANTHER" id="PTHR12308">
    <property type="entry name" value="ANOCTAMIN"/>
    <property type="match status" value="1"/>
</dbReference>
<keyword evidence="7" id="KW-0325">Glycoprotein</keyword>
<feature type="transmembrane region" description="Helical" evidence="8">
    <location>
        <begin position="450"/>
        <end position="468"/>
    </location>
</feature>
<dbReference type="GO" id="GO:0046983">
    <property type="term" value="F:protein dimerization activity"/>
    <property type="evidence" value="ECO:0007669"/>
    <property type="project" value="InterPro"/>
</dbReference>
<keyword evidence="12" id="KW-1185">Reference proteome</keyword>
<evidence type="ECO:0000256" key="7">
    <source>
        <dbReference type="ARBA" id="ARBA00023180"/>
    </source>
</evidence>
<dbReference type="InterPro" id="IPR049452">
    <property type="entry name" value="Anoctamin_TM"/>
</dbReference>
<evidence type="ECO:0000313" key="11">
    <source>
        <dbReference type="EMBL" id="CAH2099933.1"/>
    </source>
</evidence>
<dbReference type="InterPro" id="IPR007632">
    <property type="entry name" value="Anoctamin"/>
</dbReference>
<comment type="caution">
    <text evidence="8">Lacks conserved residue(s) required for the propagation of feature annotation.</text>
</comment>
<proteinExistence type="inferred from homology"/>
<feature type="domain" description="Anoctamin dimerisation" evidence="10">
    <location>
        <begin position="77"/>
        <end position="278"/>
    </location>
</feature>
<evidence type="ECO:0000256" key="2">
    <source>
        <dbReference type="ARBA" id="ARBA00009671"/>
    </source>
</evidence>